<dbReference type="Proteomes" id="UP001500630">
    <property type="component" value="Unassembled WGS sequence"/>
</dbReference>
<comment type="subcellular location">
    <subcellularLocation>
        <location evidence="3">Cytoplasm</location>
    </subcellularLocation>
</comment>
<keyword evidence="3" id="KW-0963">Cytoplasm</keyword>
<dbReference type="PIRSF" id="PIRSF006356">
    <property type="entry name" value="Arg_deiminase"/>
    <property type="match status" value="1"/>
</dbReference>
<dbReference type="Pfam" id="PF02274">
    <property type="entry name" value="ADI"/>
    <property type="match status" value="1"/>
</dbReference>
<proteinExistence type="inferred from homology"/>
<comment type="caution">
    <text evidence="4">The sequence shown here is derived from an EMBL/GenBank/DDBJ whole genome shotgun (WGS) entry which is preliminary data.</text>
</comment>
<evidence type="ECO:0000256" key="3">
    <source>
        <dbReference type="HAMAP-Rule" id="MF_00242"/>
    </source>
</evidence>
<comment type="similarity">
    <text evidence="1 3">Belongs to the arginine deiminase family.</text>
</comment>
<dbReference type="RefSeq" id="WP_345575912.1">
    <property type="nucleotide sequence ID" value="NZ_BAABDQ010000047.1"/>
</dbReference>
<organism evidence="4 5">
    <name type="scientific">Nonomuraea rosea</name>
    <dbReference type="NCBI Taxonomy" id="638574"/>
    <lineage>
        <taxon>Bacteria</taxon>
        <taxon>Bacillati</taxon>
        <taxon>Actinomycetota</taxon>
        <taxon>Actinomycetes</taxon>
        <taxon>Streptosporangiales</taxon>
        <taxon>Streptosporangiaceae</taxon>
        <taxon>Nonomuraea</taxon>
    </lineage>
</organism>
<protein>
    <recommendedName>
        <fullName evidence="3">Arginine deiminase</fullName>
        <shortName evidence="3">ADI</shortName>
        <ecNumber evidence="3">3.5.3.6</ecNumber>
    </recommendedName>
    <alternativeName>
        <fullName evidence="3">Arginine dihydrolase</fullName>
        <shortName evidence="3">AD</shortName>
    </alternativeName>
</protein>
<feature type="active site" description="Amidino-cysteine intermediate" evidence="3">
    <location>
        <position position="399"/>
    </location>
</feature>
<dbReference type="HAMAP" id="MF_00242">
    <property type="entry name" value="Arg_deiminase"/>
    <property type="match status" value="1"/>
</dbReference>
<reference evidence="5" key="1">
    <citation type="journal article" date="2019" name="Int. J. Syst. Evol. Microbiol.">
        <title>The Global Catalogue of Microorganisms (GCM) 10K type strain sequencing project: providing services to taxonomists for standard genome sequencing and annotation.</title>
        <authorList>
            <consortium name="The Broad Institute Genomics Platform"/>
            <consortium name="The Broad Institute Genome Sequencing Center for Infectious Disease"/>
            <person name="Wu L."/>
            <person name="Ma J."/>
        </authorList>
    </citation>
    <scope>NUCLEOTIDE SEQUENCE [LARGE SCALE GENOMIC DNA]</scope>
    <source>
        <strain evidence="5">JCM 17326</strain>
    </source>
</reference>
<dbReference type="PRINTS" id="PR01466">
    <property type="entry name" value="ARGDEIMINASE"/>
</dbReference>
<dbReference type="Gene3D" id="1.10.3930.10">
    <property type="entry name" value="Arginine deiminase"/>
    <property type="match status" value="1"/>
</dbReference>
<dbReference type="NCBIfam" id="NF002381">
    <property type="entry name" value="PRK01388.1"/>
    <property type="match status" value="1"/>
</dbReference>
<name>A0ABP6ZKZ7_9ACTN</name>
<keyword evidence="3" id="KW-0056">Arginine metabolism</keyword>
<dbReference type="PANTHER" id="PTHR47271:SF2">
    <property type="entry name" value="ARGININE DEIMINASE"/>
    <property type="match status" value="1"/>
</dbReference>
<dbReference type="EC" id="3.5.3.6" evidence="3"/>
<dbReference type="SUPFAM" id="SSF55909">
    <property type="entry name" value="Pentein"/>
    <property type="match status" value="1"/>
</dbReference>
<accession>A0ABP6ZKZ7</accession>
<gene>
    <name evidence="3" type="primary">arcA</name>
    <name evidence="4" type="ORF">GCM10022419_115280</name>
</gene>
<keyword evidence="2 3" id="KW-0378">Hydrolase</keyword>
<dbReference type="InterPro" id="IPR003876">
    <property type="entry name" value="Arg_deiminase"/>
</dbReference>
<dbReference type="Gene3D" id="3.75.10.10">
    <property type="entry name" value="L-arginine/glycine Amidinotransferase, Chain A"/>
    <property type="match status" value="1"/>
</dbReference>
<keyword evidence="5" id="KW-1185">Reference proteome</keyword>
<evidence type="ECO:0000256" key="1">
    <source>
        <dbReference type="ARBA" id="ARBA00010206"/>
    </source>
</evidence>
<evidence type="ECO:0000256" key="2">
    <source>
        <dbReference type="ARBA" id="ARBA00022801"/>
    </source>
</evidence>
<dbReference type="EMBL" id="BAABDQ010000047">
    <property type="protein sequence ID" value="GAA3611229.1"/>
    <property type="molecule type" value="Genomic_DNA"/>
</dbReference>
<comment type="catalytic activity">
    <reaction evidence="3">
        <text>L-arginine + H2O = L-citrulline + NH4(+)</text>
        <dbReference type="Rhea" id="RHEA:19597"/>
        <dbReference type="ChEBI" id="CHEBI:15377"/>
        <dbReference type="ChEBI" id="CHEBI:28938"/>
        <dbReference type="ChEBI" id="CHEBI:32682"/>
        <dbReference type="ChEBI" id="CHEBI:57743"/>
        <dbReference type="EC" id="3.5.3.6"/>
    </reaction>
</comment>
<dbReference type="PANTHER" id="PTHR47271">
    <property type="entry name" value="ARGININE DEIMINASE"/>
    <property type="match status" value="1"/>
</dbReference>
<evidence type="ECO:0000313" key="5">
    <source>
        <dbReference type="Proteomes" id="UP001500630"/>
    </source>
</evidence>
<evidence type="ECO:0000313" key="4">
    <source>
        <dbReference type="EMBL" id="GAA3611229.1"/>
    </source>
</evidence>
<comment type="pathway">
    <text evidence="3">Amino-acid degradation; L-arginine degradation via ADI pathway; carbamoyl phosphate from L-arginine: step 1/2.</text>
</comment>
<sequence>MPFHVDSEIGRLRQVILHRPGLELSRLSPANVDELLFDDILWGKRAREEHDAFAQVLRDRGVVVHYFGKLLAEVLDIPAARDWVLERVLSDDTVGPTLVGPLRGLAHEVASDRLSELLIGGVLKAELSRISTSSLRWELMNADDFLLAPLPNHLFQRDNSAWIYNGVSINPMAKQARTRESVHSAAIYRFHPMFQGQDFTIWYGGDDVGHQPATLEGGDIHVLGNGAVLVGLGERSTAMGIENLARSLFAGGGATKVIAVELPHSRAMMHLDTVMTMIDASTFVMYPYLDLPLRSWTVLPSRDQARPGGLEIVRNESLIDTIAETLGVDHMTVLRTDEDLRAAQHEQWDDGTNFLAVEPGVIVGYERNVATNTNLRKHGIEVITIAGSELGRGRGGPRCMSCPIERDPV</sequence>